<comment type="caution">
    <text evidence="9">The sequence shown here is derived from an EMBL/GenBank/DDBJ whole genome shotgun (WGS) entry which is preliminary data.</text>
</comment>
<dbReference type="STRING" id="1198029.A0A1U7LIR6"/>
<dbReference type="EC" id="2.3.2.23" evidence="1"/>
<keyword evidence="5 7" id="KW-0067">ATP-binding</keyword>
<dbReference type="OMA" id="QPAKCGA"/>
<sequence>MTSMFSGTVMRRIVKEKESLRRDPPQDIRIVELGDSDITDLQALIMGPEKTPFEGGAFKCKVIYGSDYPSGPPTCTFITRIFHPNISTSGQVCLNTLKKDWNSEMTISHVLLTVKCLLINPFPESALNEDAGKLLLDGFSLFARQAKLMTSIHAIKSLQVDEILGYSMNPGSAVEDVQVQQTECVKKKDDIRRRGLKRL</sequence>
<evidence type="ECO:0000256" key="5">
    <source>
        <dbReference type="ARBA" id="ARBA00022840"/>
    </source>
</evidence>
<dbReference type="Pfam" id="PF00179">
    <property type="entry name" value="UQ_con"/>
    <property type="match status" value="1"/>
</dbReference>
<dbReference type="CDD" id="cd23804">
    <property type="entry name" value="UBCc_UBE2S"/>
    <property type="match status" value="1"/>
</dbReference>
<protein>
    <recommendedName>
        <fullName evidence="1">E2 ubiquitin-conjugating enzyme</fullName>
        <ecNumber evidence="1">2.3.2.23</ecNumber>
    </recommendedName>
</protein>
<comment type="similarity">
    <text evidence="7">Belongs to the ubiquitin-conjugating enzyme family.</text>
</comment>
<dbReference type="SMART" id="SM00212">
    <property type="entry name" value="UBCc"/>
    <property type="match status" value="1"/>
</dbReference>
<evidence type="ECO:0000256" key="7">
    <source>
        <dbReference type="RuleBase" id="RU362109"/>
    </source>
</evidence>
<keyword evidence="4 7" id="KW-0833">Ubl conjugation pathway</keyword>
<dbReference type="Proteomes" id="UP000186594">
    <property type="component" value="Unassembled WGS sequence"/>
</dbReference>
<name>A0A1U7LIR6_NEOID</name>
<evidence type="ECO:0000256" key="6">
    <source>
        <dbReference type="PROSITE-ProRule" id="PRU10133"/>
    </source>
</evidence>
<dbReference type="SUPFAM" id="SSF54495">
    <property type="entry name" value="UBC-like"/>
    <property type="match status" value="1"/>
</dbReference>
<accession>A0A1U7LIR6</accession>
<dbReference type="InterPro" id="IPR000608">
    <property type="entry name" value="UBC"/>
</dbReference>
<keyword evidence="2" id="KW-0808">Transferase</keyword>
<dbReference type="PROSITE" id="PS50127">
    <property type="entry name" value="UBC_2"/>
    <property type="match status" value="1"/>
</dbReference>
<evidence type="ECO:0000256" key="2">
    <source>
        <dbReference type="ARBA" id="ARBA00022679"/>
    </source>
</evidence>
<evidence type="ECO:0000259" key="8">
    <source>
        <dbReference type="PROSITE" id="PS50127"/>
    </source>
</evidence>
<dbReference type="EMBL" id="LXFE01003051">
    <property type="protein sequence ID" value="OLL22545.1"/>
    <property type="molecule type" value="Genomic_DNA"/>
</dbReference>
<dbReference type="OrthoDB" id="10069349at2759"/>
<dbReference type="AlphaFoldDB" id="A0A1U7LIR6"/>
<proteinExistence type="inferred from homology"/>
<evidence type="ECO:0000256" key="4">
    <source>
        <dbReference type="ARBA" id="ARBA00022786"/>
    </source>
</evidence>
<gene>
    <name evidence="9" type="ORF">NEOLI_003586</name>
</gene>
<dbReference type="GO" id="GO:0005524">
    <property type="term" value="F:ATP binding"/>
    <property type="evidence" value="ECO:0007669"/>
    <property type="project" value="UniProtKB-UniRule"/>
</dbReference>
<dbReference type="Gene3D" id="3.10.110.10">
    <property type="entry name" value="Ubiquitin Conjugating Enzyme"/>
    <property type="match status" value="1"/>
</dbReference>
<keyword evidence="10" id="KW-1185">Reference proteome</keyword>
<keyword evidence="3 7" id="KW-0547">Nucleotide-binding</keyword>
<evidence type="ECO:0000256" key="1">
    <source>
        <dbReference type="ARBA" id="ARBA00012486"/>
    </source>
</evidence>
<dbReference type="PROSITE" id="PS00183">
    <property type="entry name" value="UBC_1"/>
    <property type="match status" value="1"/>
</dbReference>
<dbReference type="InterPro" id="IPR016135">
    <property type="entry name" value="UBQ-conjugating_enzyme/RWD"/>
</dbReference>
<evidence type="ECO:0000313" key="9">
    <source>
        <dbReference type="EMBL" id="OLL22545.1"/>
    </source>
</evidence>
<reference evidence="9 10" key="1">
    <citation type="submission" date="2016-04" db="EMBL/GenBank/DDBJ databases">
        <title>Evolutionary innovation and constraint leading to complex multicellularity in the Ascomycota.</title>
        <authorList>
            <person name="Cisse O."/>
            <person name="Nguyen A."/>
            <person name="Hewitt D.A."/>
            <person name="Jedd G."/>
            <person name="Stajich J.E."/>
        </authorList>
    </citation>
    <scope>NUCLEOTIDE SEQUENCE [LARGE SCALE GENOMIC DNA]</scope>
    <source>
        <strain evidence="9 10">DAH-3</strain>
    </source>
</reference>
<dbReference type="InterPro" id="IPR023313">
    <property type="entry name" value="UBQ-conjugating_AS"/>
</dbReference>
<organism evidence="9 10">
    <name type="scientific">Neolecta irregularis (strain DAH-3)</name>
    <dbReference type="NCBI Taxonomy" id="1198029"/>
    <lineage>
        <taxon>Eukaryota</taxon>
        <taxon>Fungi</taxon>
        <taxon>Dikarya</taxon>
        <taxon>Ascomycota</taxon>
        <taxon>Taphrinomycotina</taxon>
        <taxon>Neolectales</taxon>
        <taxon>Neolectaceae</taxon>
        <taxon>Neolecta</taxon>
    </lineage>
</organism>
<dbReference type="PANTHER" id="PTHR24067">
    <property type="entry name" value="UBIQUITIN-CONJUGATING ENZYME E2"/>
    <property type="match status" value="1"/>
</dbReference>
<feature type="active site" description="Glycyl thioester intermediate" evidence="6">
    <location>
        <position position="93"/>
    </location>
</feature>
<dbReference type="FunFam" id="3.10.110.10:FF:000031">
    <property type="entry name" value="Ubiquitin-conjugating enzyme E2 22"/>
    <property type="match status" value="1"/>
</dbReference>
<dbReference type="InterPro" id="IPR050113">
    <property type="entry name" value="Ub_conjugating_enzyme"/>
</dbReference>
<dbReference type="GO" id="GO:0061631">
    <property type="term" value="F:ubiquitin conjugating enzyme activity"/>
    <property type="evidence" value="ECO:0007669"/>
    <property type="project" value="UniProtKB-EC"/>
</dbReference>
<feature type="domain" description="UBC core" evidence="8">
    <location>
        <begin position="8"/>
        <end position="155"/>
    </location>
</feature>
<evidence type="ECO:0000313" key="10">
    <source>
        <dbReference type="Proteomes" id="UP000186594"/>
    </source>
</evidence>
<evidence type="ECO:0000256" key="3">
    <source>
        <dbReference type="ARBA" id="ARBA00022741"/>
    </source>
</evidence>